<dbReference type="PRINTS" id="PR00069">
    <property type="entry name" value="ALDKETRDTASE"/>
</dbReference>
<dbReference type="InterPro" id="IPR023210">
    <property type="entry name" value="NADP_OxRdtase_dom"/>
</dbReference>
<dbReference type="PANTHER" id="PTHR43364">
    <property type="entry name" value="NADH-SPECIFIC METHYLGLYOXAL REDUCTASE-RELATED"/>
    <property type="match status" value="1"/>
</dbReference>
<evidence type="ECO:0000313" key="5">
    <source>
        <dbReference type="Proteomes" id="UP001516023"/>
    </source>
</evidence>
<dbReference type="SUPFAM" id="SSF51430">
    <property type="entry name" value="NAD(P)-linked oxidoreductase"/>
    <property type="match status" value="1"/>
</dbReference>
<dbReference type="Proteomes" id="UP001516023">
    <property type="component" value="Unassembled WGS sequence"/>
</dbReference>
<comment type="caution">
    <text evidence="4">The sequence shown here is derived from an EMBL/GenBank/DDBJ whole genome shotgun (WGS) entry which is preliminary data.</text>
</comment>
<accession>A0ABD3PPP9</accession>
<dbReference type="AlphaFoldDB" id="A0ABD3PPP9"/>
<dbReference type="InterPro" id="IPR020471">
    <property type="entry name" value="AKR"/>
</dbReference>
<dbReference type="Gene3D" id="3.20.20.100">
    <property type="entry name" value="NADP-dependent oxidoreductase domain"/>
    <property type="match status" value="1"/>
</dbReference>
<dbReference type="EMBL" id="JABMIG020000136">
    <property type="protein sequence ID" value="KAL3789742.1"/>
    <property type="molecule type" value="Genomic_DNA"/>
</dbReference>
<keyword evidence="5" id="KW-1185">Reference proteome</keyword>
<dbReference type="CDD" id="cd19094">
    <property type="entry name" value="AKR_Tas-like"/>
    <property type="match status" value="1"/>
</dbReference>
<gene>
    <name evidence="4" type="ORF">HJC23_006735</name>
</gene>
<keyword evidence="1" id="KW-0560">Oxidoreductase</keyword>
<dbReference type="GO" id="GO:0016491">
    <property type="term" value="F:oxidoreductase activity"/>
    <property type="evidence" value="ECO:0007669"/>
    <property type="project" value="UniProtKB-KW"/>
</dbReference>
<evidence type="ECO:0000256" key="1">
    <source>
        <dbReference type="ARBA" id="ARBA00023002"/>
    </source>
</evidence>
<protein>
    <recommendedName>
        <fullName evidence="3">NADP-dependent oxidoreductase domain-containing protein</fullName>
    </recommendedName>
</protein>
<dbReference type="Pfam" id="PF00248">
    <property type="entry name" value="Aldo_ket_red"/>
    <property type="match status" value="1"/>
</dbReference>
<name>A0ABD3PPP9_9STRA</name>
<dbReference type="PANTHER" id="PTHR43364:SF4">
    <property type="entry name" value="NAD(P)-LINKED OXIDOREDUCTASE SUPERFAMILY PROTEIN"/>
    <property type="match status" value="1"/>
</dbReference>
<evidence type="ECO:0000259" key="3">
    <source>
        <dbReference type="Pfam" id="PF00248"/>
    </source>
</evidence>
<dbReference type="InterPro" id="IPR036812">
    <property type="entry name" value="NAD(P)_OxRdtase_dom_sf"/>
</dbReference>
<evidence type="ECO:0000313" key="4">
    <source>
        <dbReference type="EMBL" id="KAL3789742.1"/>
    </source>
</evidence>
<proteinExistence type="predicted"/>
<reference evidence="4 5" key="1">
    <citation type="journal article" date="2020" name="G3 (Bethesda)">
        <title>Improved Reference Genome for Cyclotella cryptica CCMP332, a Model for Cell Wall Morphogenesis, Salinity Adaptation, and Lipid Production in Diatoms (Bacillariophyta).</title>
        <authorList>
            <person name="Roberts W.R."/>
            <person name="Downey K.M."/>
            <person name="Ruck E.C."/>
            <person name="Traller J.C."/>
            <person name="Alverson A.J."/>
        </authorList>
    </citation>
    <scope>NUCLEOTIDE SEQUENCE [LARGE SCALE GENOMIC DNA]</scope>
    <source>
        <strain evidence="4 5">CCMP332</strain>
    </source>
</reference>
<feature type="domain" description="NADP-dependent oxidoreductase" evidence="3">
    <location>
        <begin position="64"/>
        <end position="397"/>
    </location>
</feature>
<keyword evidence="2" id="KW-0732">Signal</keyword>
<feature type="chain" id="PRO_5044870750" description="NADP-dependent oxidoreductase domain-containing protein" evidence="2">
    <location>
        <begin position="29"/>
        <end position="407"/>
    </location>
</feature>
<organism evidence="4 5">
    <name type="scientific">Cyclotella cryptica</name>
    <dbReference type="NCBI Taxonomy" id="29204"/>
    <lineage>
        <taxon>Eukaryota</taxon>
        <taxon>Sar</taxon>
        <taxon>Stramenopiles</taxon>
        <taxon>Ochrophyta</taxon>
        <taxon>Bacillariophyta</taxon>
        <taxon>Coscinodiscophyceae</taxon>
        <taxon>Thalassiosirophycidae</taxon>
        <taxon>Stephanodiscales</taxon>
        <taxon>Stephanodiscaceae</taxon>
        <taxon>Cyclotella</taxon>
    </lineage>
</organism>
<evidence type="ECO:0000256" key="2">
    <source>
        <dbReference type="SAM" id="SignalP"/>
    </source>
</evidence>
<sequence>MTILNKHPLRVALLISHTTILLPLLCSALSTISSRSIIENRAVPGLKNGMDYVKVGTSDLLVSKVCMGTMTFGEQNTIDEGVEQLSRAWDEYGINFLDTAEMYPVPTKPETAGKTDEAVAKFLKTRPRSDVILATKVAGRSDRIKWLRKDGSSTEVNRKQILESVDASLSRLGVDYIDLLQIHWPDRYTGGLFGQRDFSISELEGKEGVSFEEQLSTLKEVIDAGKVRYIGVSNETPYGVCSMVEMAKHSPELYPRIVSIQNGYSLVDRKNYEAGLTEVCYHHNVSLLPYSPLAGGVLTGKYSKDSTVSPNARMNLFPGFMARYRDSQNEAAVDAYIQMAREAGLSPATMALSWCYHREHVCSTIIGATTLRQLDENIKAYDVKLDEGVLEKIHKVYQKYTDPTKAY</sequence>
<dbReference type="InterPro" id="IPR050523">
    <property type="entry name" value="AKR_Detox_Biosynth"/>
</dbReference>
<feature type="signal peptide" evidence="2">
    <location>
        <begin position="1"/>
        <end position="28"/>
    </location>
</feature>